<gene>
    <name evidence="5" type="ORF">HPB51_013486</name>
</gene>
<protein>
    <submittedName>
        <fullName evidence="5">Uncharacterized protein</fullName>
    </submittedName>
</protein>
<evidence type="ECO:0000256" key="4">
    <source>
        <dbReference type="SAM" id="MobiDB-lite"/>
    </source>
</evidence>
<keyword evidence="6" id="KW-1185">Reference proteome</keyword>
<reference evidence="5" key="2">
    <citation type="submission" date="2021-09" db="EMBL/GenBank/DDBJ databases">
        <authorList>
            <person name="Jia N."/>
            <person name="Wang J."/>
            <person name="Shi W."/>
            <person name="Du L."/>
            <person name="Sun Y."/>
            <person name="Zhan W."/>
            <person name="Jiang J."/>
            <person name="Wang Q."/>
            <person name="Zhang B."/>
            <person name="Ji P."/>
            <person name="Sakyi L.B."/>
            <person name="Cui X."/>
            <person name="Yuan T."/>
            <person name="Jiang B."/>
            <person name="Yang W."/>
            <person name="Lam T.T.-Y."/>
            <person name="Chang Q."/>
            <person name="Ding S."/>
            <person name="Wang X."/>
            <person name="Zhu J."/>
            <person name="Ruan X."/>
            <person name="Zhao L."/>
            <person name="Wei J."/>
            <person name="Que T."/>
            <person name="Du C."/>
            <person name="Cheng J."/>
            <person name="Dai P."/>
            <person name="Han X."/>
            <person name="Huang E."/>
            <person name="Gao Y."/>
            <person name="Liu J."/>
            <person name="Shao H."/>
            <person name="Ye R."/>
            <person name="Li L."/>
            <person name="Wei W."/>
            <person name="Wang X."/>
            <person name="Wang C."/>
            <person name="Huo Q."/>
            <person name="Li W."/>
            <person name="Guo W."/>
            <person name="Chen H."/>
            <person name="Chen S."/>
            <person name="Zhou L."/>
            <person name="Zhou L."/>
            <person name="Ni X."/>
            <person name="Tian J."/>
            <person name="Zhou Y."/>
            <person name="Sheng Y."/>
            <person name="Liu T."/>
            <person name="Pan Y."/>
            <person name="Xia L."/>
            <person name="Li J."/>
            <person name="Zhao F."/>
            <person name="Cao W."/>
        </authorList>
    </citation>
    <scope>NUCLEOTIDE SEQUENCE</scope>
    <source>
        <strain evidence="5">Rmic-2018</strain>
        <tissue evidence="5">Larvae</tissue>
    </source>
</reference>
<evidence type="ECO:0000313" key="6">
    <source>
        <dbReference type="Proteomes" id="UP000821866"/>
    </source>
</evidence>
<dbReference type="AlphaFoldDB" id="A0A9J6ENC7"/>
<accession>A0A9J6ENC7</accession>
<feature type="compositionally biased region" description="Basic and acidic residues" evidence="4">
    <location>
        <begin position="97"/>
        <end position="107"/>
    </location>
</feature>
<name>A0A9J6ENC7_RHIMP</name>
<evidence type="ECO:0000313" key="5">
    <source>
        <dbReference type="EMBL" id="KAH8035945.1"/>
    </source>
</evidence>
<organism evidence="5 6">
    <name type="scientific">Rhipicephalus microplus</name>
    <name type="common">Cattle tick</name>
    <name type="synonym">Boophilus microplus</name>
    <dbReference type="NCBI Taxonomy" id="6941"/>
    <lineage>
        <taxon>Eukaryota</taxon>
        <taxon>Metazoa</taxon>
        <taxon>Ecdysozoa</taxon>
        <taxon>Arthropoda</taxon>
        <taxon>Chelicerata</taxon>
        <taxon>Arachnida</taxon>
        <taxon>Acari</taxon>
        <taxon>Parasitiformes</taxon>
        <taxon>Ixodida</taxon>
        <taxon>Ixodoidea</taxon>
        <taxon>Ixodidae</taxon>
        <taxon>Rhipicephalinae</taxon>
        <taxon>Rhipicephalus</taxon>
        <taxon>Boophilus</taxon>
    </lineage>
</organism>
<dbReference type="GO" id="GO:0003677">
    <property type="term" value="F:DNA binding"/>
    <property type="evidence" value="ECO:0007669"/>
    <property type="project" value="UniProtKB-KW"/>
</dbReference>
<evidence type="ECO:0000256" key="3">
    <source>
        <dbReference type="ARBA" id="ARBA00023163"/>
    </source>
</evidence>
<feature type="region of interest" description="Disordered" evidence="4">
    <location>
        <begin position="69"/>
        <end position="107"/>
    </location>
</feature>
<dbReference type="OMA" id="RIAQANC"/>
<dbReference type="InterPro" id="IPR002112">
    <property type="entry name" value="Leuzip_Jun"/>
</dbReference>
<proteinExistence type="predicted"/>
<evidence type="ECO:0000256" key="1">
    <source>
        <dbReference type="ARBA" id="ARBA00023015"/>
    </source>
</evidence>
<sequence length="171" mass="19613">MVDYMKLETKTETVPGSASLLWSVGSDDYSSGGDSEQQHTMTYQQAQQQLPRCEELCSLMRTVTLGTDNAHQRNSRQDRHPQSLLQPAAGPPMSPFDMRDRESTELKEKRLGRGIVKVKCRRRQLDYIKSLWKTVGLCDIVDIRLRRALNRLRDDPHRLDCCAVCMSKMTL</sequence>
<keyword evidence="2" id="KW-0238">DNA-binding</keyword>
<dbReference type="Proteomes" id="UP000821866">
    <property type="component" value="Chromosome 11"/>
</dbReference>
<dbReference type="VEuPathDB" id="VectorBase:LOC119181604"/>
<dbReference type="PRINTS" id="PR00043">
    <property type="entry name" value="LEUZIPPRJUN"/>
</dbReference>
<keyword evidence="3" id="KW-0804">Transcription</keyword>
<dbReference type="GO" id="GO:0003700">
    <property type="term" value="F:DNA-binding transcription factor activity"/>
    <property type="evidence" value="ECO:0007669"/>
    <property type="project" value="InterPro"/>
</dbReference>
<keyword evidence="1" id="KW-0805">Transcription regulation</keyword>
<evidence type="ECO:0000256" key="2">
    <source>
        <dbReference type="ARBA" id="ARBA00023125"/>
    </source>
</evidence>
<feature type="region of interest" description="Disordered" evidence="4">
    <location>
        <begin position="27"/>
        <end position="46"/>
    </location>
</feature>
<comment type="caution">
    <text evidence="5">The sequence shown here is derived from an EMBL/GenBank/DDBJ whole genome shotgun (WGS) entry which is preliminary data.</text>
</comment>
<reference evidence="5" key="1">
    <citation type="journal article" date="2020" name="Cell">
        <title>Large-Scale Comparative Analyses of Tick Genomes Elucidate Their Genetic Diversity and Vector Capacities.</title>
        <authorList>
            <consortium name="Tick Genome and Microbiome Consortium (TIGMIC)"/>
            <person name="Jia N."/>
            <person name="Wang J."/>
            <person name="Shi W."/>
            <person name="Du L."/>
            <person name="Sun Y."/>
            <person name="Zhan W."/>
            <person name="Jiang J.F."/>
            <person name="Wang Q."/>
            <person name="Zhang B."/>
            <person name="Ji P."/>
            <person name="Bell-Sakyi L."/>
            <person name="Cui X.M."/>
            <person name="Yuan T.T."/>
            <person name="Jiang B.G."/>
            <person name="Yang W.F."/>
            <person name="Lam T.T."/>
            <person name="Chang Q.C."/>
            <person name="Ding S.J."/>
            <person name="Wang X.J."/>
            <person name="Zhu J.G."/>
            <person name="Ruan X.D."/>
            <person name="Zhao L."/>
            <person name="Wei J.T."/>
            <person name="Ye R.Z."/>
            <person name="Que T.C."/>
            <person name="Du C.H."/>
            <person name="Zhou Y.H."/>
            <person name="Cheng J.X."/>
            <person name="Dai P.F."/>
            <person name="Guo W.B."/>
            <person name="Han X.H."/>
            <person name="Huang E.J."/>
            <person name="Li L.F."/>
            <person name="Wei W."/>
            <person name="Gao Y.C."/>
            <person name="Liu J.Z."/>
            <person name="Shao H.Z."/>
            <person name="Wang X."/>
            <person name="Wang C.C."/>
            <person name="Yang T.C."/>
            <person name="Huo Q.B."/>
            <person name="Li W."/>
            <person name="Chen H.Y."/>
            <person name="Chen S.E."/>
            <person name="Zhou L.G."/>
            <person name="Ni X.B."/>
            <person name="Tian J.H."/>
            <person name="Sheng Y."/>
            <person name="Liu T."/>
            <person name="Pan Y.S."/>
            <person name="Xia L.Y."/>
            <person name="Li J."/>
            <person name="Zhao F."/>
            <person name="Cao W.C."/>
        </authorList>
    </citation>
    <scope>NUCLEOTIDE SEQUENCE</scope>
    <source>
        <strain evidence="5">Rmic-2018</strain>
    </source>
</reference>
<dbReference type="EMBL" id="JABSTU010000003">
    <property type="protein sequence ID" value="KAH8035945.1"/>
    <property type="molecule type" value="Genomic_DNA"/>
</dbReference>